<dbReference type="PANTHER" id="PTHR45954">
    <property type="entry name" value="LD33695P"/>
    <property type="match status" value="1"/>
</dbReference>
<comment type="subcellular location">
    <subcellularLocation>
        <location evidence="1">Cytoplasm</location>
    </subcellularLocation>
</comment>
<dbReference type="RefSeq" id="WP_328238249.1">
    <property type="nucleotide sequence ID" value="NZ_JAROAS010000038.1"/>
</dbReference>
<sequence>MVVYSIEKVGQKIVEWYSCIIAKDLKQAKISKADTDLLINNMEQDDKTLTYYQLVSLRHDLLLLRESPEETTLEMDESLLERIADQTSDYLNFMYYYVWGQTEFYNQRYKSAIRTYKIAERLIEKVKDPAEKAEFYQKLGKSYYQIDQYTFAFSYIEQALEFFEKDESYLINIITCKQLLAGIYDEIGQHDKAEECYKELLPLSVSDDYSHALTNYNLGISAKLKQDFLTAIEYFNKALSIDEFKQSPVSLKAKYHIINLNLRLGKAPHTLEETEKAIHTNKAIDLEARLMISRGLYIDQDYSLVTEGLSVLERFELFHECHNMGEEISKHFKEKNDFETALRYFEYSVEMSKRKSVLGDDQT</sequence>
<comment type="caution">
    <text evidence="5">The sequence shown here is derived from an EMBL/GenBank/DDBJ whole genome shotgun (WGS) entry which is preliminary data.</text>
</comment>
<proteinExistence type="predicted"/>
<feature type="repeat" description="TPR" evidence="4">
    <location>
        <begin position="212"/>
        <end position="245"/>
    </location>
</feature>
<evidence type="ECO:0000256" key="3">
    <source>
        <dbReference type="ARBA" id="ARBA00022737"/>
    </source>
</evidence>
<dbReference type="Gene3D" id="1.25.40.10">
    <property type="entry name" value="Tetratricopeptide repeat domain"/>
    <property type="match status" value="1"/>
</dbReference>
<feature type="repeat" description="TPR" evidence="4">
    <location>
        <begin position="133"/>
        <end position="166"/>
    </location>
</feature>
<evidence type="ECO:0000256" key="1">
    <source>
        <dbReference type="ARBA" id="ARBA00004496"/>
    </source>
</evidence>
<dbReference type="InterPro" id="IPR052386">
    <property type="entry name" value="GPSM"/>
</dbReference>
<dbReference type="PROSITE" id="PS50005">
    <property type="entry name" value="TPR"/>
    <property type="match status" value="2"/>
</dbReference>
<dbReference type="InterPro" id="IPR011990">
    <property type="entry name" value="TPR-like_helical_dom_sf"/>
</dbReference>
<dbReference type="Pfam" id="PF13424">
    <property type="entry name" value="TPR_12"/>
    <property type="match status" value="1"/>
</dbReference>
<dbReference type="SMART" id="SM00028">
    <property type="entry name" value="TPR"/>
    <property type="match status" value="4"/>
</dbReference>
<keyword evidence="3" id="KW-0677">Repeat</keyword>
<organism evidence="5 6">
    <name type="scientific">Shouchella miscanthi</name>
    <dbReference type="NCBI Taxonomy" id="2598861"/>
    <lineage>
        <taxon>Bacteria</taxon>
        <taxon>Bacillati</taxon>
        <taxon>Bacillota</taxon>
        <taxon>Bacilli</taxon>
        <taxon>Bacillales</taxon>
        <taxon>Bacillaceae</taxon>
        <taxon>Shouchella</taxon>
    </lineage>
</organism>
<keyword evidence="6" id="KW-1185">Reference proteome</keyword>
<accession>A0ABU6NNT1</accession>
<dbReference type="EMBL" id="JAROAS010000038">
    <property type="protein sequence ID" value="MED4129616.1"/>
    <property type="molecule type" value="Genomic_DNA"/>
</dbReference>
<keyword evidence="4" id="KW-0802">TPR repeat</keyword>
<evidence type="ECO:0000313" key="5">
    <source>
        <dbReference type="EMBL" id="MED4129616.1"/>
    </source>
</evidence>
<keyword evidence="2" id="KW-0963">Cytoplasm</keyword>
<gene>
    <name evidence="5" type="ORF">P5F74_15890</name>
</gene>
<dbReference type="InterPro" id="IPR019734">
    <property type="entry name" value="TPR_rpt"/>
</dbReference>
<evidence type="ECO:0000256" key="2">
    <source>
        <dbReference type="ARBA" id="ARBA00022490"/>
    </source>
</evidence>
<dbReference type="PANTHER" id="PTHR45954:SF1">
    <property type="entry name" value="LD33695P"/>
    <property type="match status" value="1"/>
</dbReference>
<evidence type="ECO:0000313" key="6">
    <source>
        <dbReference type="Proteomes" id="UP001341820"/>
    </source>
</evidence>
<name>A0ABU6NNT1_9BACI</name>
<dbReference type="Proteomes" id="UP001341820">
    <property type="component" value="Unassembled WGS sequence"/>
</dbReference>
<dbReference type="SUPFAM" id="SSF48452">
    <property type="entry name" value="TPR-like"/>
    <property type="match status" value="1"/>
</dbReference>
<dbReference type="Pfam" id="PF18801">
    <property type="entry name" value="RapH_N"/>
    <property type="match status" value="1"/>
</dbReference>
<protein>
    <submittedName>
        <fullName evidence="5">Tetratricopeptide repeat protein</fullName>
    </submittedName>
</protein>
<evidence type="ECO:0000256" key="4">
    <source>
        <dbReference type="PROSITE-ProRule" id="PRU00339"/>
    </source>
</evidence>
<reference evidence="5 6" key="1">
    <citation type="submission" date="2023-03" db="EMBL/GenBank/DDBJ databases">
        <title>Bacillus Genome Sequencing.</title>
        <authorList>
            <person name="Dunlap C."/>
        </authorList>
    </citation>
    <scope>NUCLEOTIDE SEQUENCE [LARGE SCALE GENOMIC DNA]</scope>
    <source>
        <strain evidence="5 6">B-4107</strain>
    </source>
</reference>